<dbReference type="EMBL" id="NBZD01000002">
    <property type="protein sequence ID" value="PNH18878.1"/>
    <property type="molecule type" value="Genomic_DNA"/>
</dbReference>
<dbReference type="AlphaFoldDB" id="A0A2J8B271"/>
<dbReference type="Gene3D" id="3.30.1330.30">
    <property type="match status" value="1"/>
</dbReference>
<evidence type="ECO:0000259" key="2">
    <source>
        <dbReference type="Pfam" id="PF04296"/>
    </source>
</evidence>
<organism evidence="3 4">
    <name type="scientific">Mageeibacillus indolicus</name>
    <dbReference type="NCBI Taxonomy" id="884684"/>
    <lineage>
        <taxon>Bacteria</taxon>
        <taxon>Bacillati</taxon>
        <taxon>Bacillota</taxon>
        <taxon>Clostridia</taxon>
        <taxon>Eubacteriales</taxon>
        <taxon>Oscillospiraceae</taxon>
        <taxon>Mageeibacillus</taxon>
    </lineage>
</organism>
<dbReference type="SUPFAM" id="SSF55315">
    <property type="entry name" value="L30e-like"/>
    <property type="match status" value="1"/>
</dbReference>
<dbReference type="InterPro" id="IPR007393">
    <property type="entry name" value="YlxR_dom"/>
</dbReference>
<name>A0A2J8B271_9FIRM</name>
<protein>
    <recommendedName>
        <fullName evidence="5">YlxR domain-containing protein</fullName>
    </recommendedName>
</protein>
<proteinExistence type="predicted"/>
<dbReference type="PANTHER" id="PTHR34215:SF1">
    <property type="entry name" value="YLXR DOMAIN-CONTAINING PROTEIN"/>
    <property type="match status" value="1"/>
</dbReference>
<dbReference type="PANTHER" id="PTHR34215">
    <property type="entry name" value="BLL0784 PROTEIN"/>
    <property type="match status" value="1"/>
</dbReference>
<dbReference type="Proteomes" id="UP000236394">
    <property type="component" value="Unassembled WGS sequence"/>
</dbReference>
<reference evidence="4" key="1">
    <citation type="submission" date="2017-04" db="EMBL/GenBank/DDBJ databases">
        <authorList>
            <person name="Bumgarner R.E."/>
            <person name="Fredricks D.N."/>
            <person name="Srinivasan S."/>
        </authorList>
    </citation>
    <scope>NUCLEOTIDE SEQUENCE [LARGE SCALE GENOMIC DNA]</scope>
    <source>
        <strain evidence="4">KA00405</strain>
    </source>
</reference>
<evidence type="ECO:0000313" key="4">
    <source>
        <dbReference type="Proteomes" id="UP000236394"/>
    </source>
</evidence>
<dbReference type="Pfam" id="PF01248">
    <property type="entry name" value="Ribosomal_L7Ae"/>
    <property type="match status" value="1"/>
</dbReference>
<sequence length="243" mass="25633">MRLIMAKKIERMCVVCRHKGDKRQFRRIVNFAGTIALDRTGKAPGRGAYVCRNAECFYGGLLSGKLAAALKAPISAATAAALRTEWQELENGERPAQVLALIGLGRRGRNLVAGSQGAELAIKRGEAELLILAEDVAANTYKDFAELCRDRAVELYQICTKAELGRATGADMRVAIAVTGADLAAGLRSVLAGGQNMAGSSDSAVALSANLTTATNVNHDSAVISIAETSETETPEAENGKRS</sequence>
<dbReference type="Gene3D" id="3.30.1230.10">
    <property type="entry name" value="YlxR-like"/>
    <property type="match status" value="1"/>
</dbReference>
<evidence type="ECO:0000313" key="3">
    <source>
        <dbReference type="EMBL" id="PNH18878.1"/>
    </source>
</evidence>
<comment type="caution">
    <text evidence="3">The sequence shown here is derived from an EMBL/GenBank/DDBJ whole genome shotgun (WGS) entry which is preliminary data.</text>
</comment>
<evidence type="ECO:0000259" key="1">
    <source>
        <dbReference type="Pfam" id="PF01248"/>
    </source>
</evidence>
<feature type="domain" description="Ribosomal protein eL8/eL30/eS12/Gadd45" evidence="1">
    <location>
        <begin position="104"/>
        <end position="178"/>
    </location>
</feature>
<gene>
    <name evidence="3" type="ORF">B7R76_04820</name>
</gene>
<dbReference type="InterPro" id="IPR004038">
    <property type="entry name" value="Ribosomal_eL8/eL30/eS12/Gad45"/>
</dbReference>
<evidence type="ECO:0008006" key="5">
    <source>
        <dbReference type="Google" id="ProtNLM"/>
    </source>
</evidence>
<dbReference type="InterPro" id="IPR029064">
    <property type="entry name" value="Ribosomal_eL30-like_sf"/>
</dbReference>
<dbReference type="SUPFAM" id="SSF64376">
    <property type="entry name" value="YlxR-like"/>
    <property type="match status" value="1"/>
</dbReference>
<dbReference type="InterPro" id="IPR037465">
    <property type="entry name" value="YlxR"/>
</dbReference>
<dbReference type="InterPro" id="IPR035931">
    <property type="entry name" value="YlxR-like_sf"/>
</dbReference>
<feature type="domain" description="YlxR" evidence="2">
    <location>
        <begin position="11"/>
        <end position="82"/>
    </location>
</feature>
<accession>A0A2J8B271</accession>
<dbReference type="Pfam" id="PF04296">
    <property type="entry name" value="YlxR"/>
    <property type="match status" value="1"/>
</dbReference>